<proteinExistence type="predicted"/>
<reference evidence="3 4" key="1">
    <citation type="submission" date="2018-06" db="EMBL/GenBank/DDBJ databases">
        <title>Comparative genomics reveals the genomic features of Rhizophagus irregularis, R. cerebriforme, R. diaphanum and Gigaspora rosea, and their symbiotic lifestyle signature.</title>
        <authorList>
            <person name="Morin E."/>
            <person name="San Clemente H."/>
            <person name="Chen E.C.H."/>
            <person name="De La Providencia I."/>
            <person name="Hainaut M."/>
            <person name="Kuo A."/>
            <person name="Kohler A."/>
            <person name="Murat C."/>
            <person name="Tang N."/>
            <person name="Roy S."/>
            <person name="Loubradou J."/>
            <person name="Henrissat B."/>
            <person name="Grigoriev I.V."/>
            <person name="Corradi N."/>
            <person name="Roux C."/>
            <person name="Martin F.M."/>
        </authorList>
    </citation>
    <scope>NUCLEOTIDE SEQUENCE [LARGE SCALE GENOMIC DNA]</scope>
    <source>
        <strain evidence="3 4">DAOM 227022</strain>
    </source>
</reference>
<dbReference type="Pfam" id="PF00505">
    <property type="entry name" value="HMG_box"/>
    <property type="match status" value="1"/>
</dbReference>
<keyword evidence="4" id="KW-1185">Reference proteome</keyword>
<dbReference type="AlphaFoldDB" id="A0A397T411"/>
<evidence type="ECO:0000313" key="3">
    <source>
        <dbReference type="EMBL" id="RIA89794.1"/>
    </source>
</evidence>
<feature type="region of interest" description="Disordered" evidence="1">
    <location>
        <begin position="152"/>
        <end position="175"/>
    </location>
</feature>
<accession>A0A397T411</accession>
<dbReference type="SUPFAM" id="SSF47095">
    <property type="entry name" value="HMG-box"/>
    <property type="match status" value="1"/>
</dbReference>
<evidence type="ECO:0000256" key="1">
    <source>
        <dbReference type="SAM" id="MobiDB-lite"/>
    </source>
</evidence>
<dbReference type="OrthoDB" id="6247875at2759"/>
<dbReference type="InterPro" id="IPR009071">
    <property type="entry name" value="HMG_box_dom"/>
</dbReference>
<gene>
    <name evidence="3" type="ORF">C1645_771421</name>
</gene>
<comment type="caution">
    <text evidence="3">The sequence shown here is derived from an EMBL/GenBank/DDBJ whole genome shotgun (WGS) entry which is preliminary data.</text>
</comment>
<feature type="domain" description="HMG box" evidence="2">
    <location>
        <begin position="54"/>
        <end position="104"/>
    </location>
</feature>
<dbReference type="EMBL" id="QKYT01000204">
    <property type="protein sequence ID" value="RIA89794.1"/>
    <property type="molecule type" value="Genomic_DNA"/>
</dbReference>
<evidence type="ECO:0000313" key="4">
    <source>
        <dbReference type="Proteomes" id="UP000265703"/>
    </source>
</evidence>
<dbReference type="Gene3D" id="1.10.30.10">
    <property type="entry name" value="High mobility group box domain"/>
    <property type="match status" value="1"/>
</dbReference>
<dbReference type="Proteomes" id="UP000265703">
    <property type="component" value="Unassembled WGS sequence"/>
</dbReference>
<sequence>MNKRTSRACVFIDSSNPLMPSTVINGAQPFIKPSFPPAIKPHDLLKRSRDGSLSKPPNAFIIYRKWFIETARSEGYFLPMTVISSMASQSWEQEPSEVKAAYKRIGKEAFNLRNEMLPKSGRRRKREKWNIVTFDDEEVKLRPELIKSTSNPPCNLNQFPLSPQSLSTESTPTISPLTSPVIAPSSPDSEFAQFMIPSPMRSTFDKTFMDKADELNHWFPSSESSSISSPENNEQYLLDLESSDSSSSFELFVESPIMDLVQPQQEGSSSYLNNMFHEFSSFDIPSQNFLNTESSNGDFYFM</sequence>
<organism evidence="3 4">
    <name type="scientific">Glomus cerebriforme</name>
    <dbReference type="NCBI Taxonomy" id="658196"/>
    <lineage>
        <taxon>Eukaryota</taxon>
        <taxon>Fungi</taxon>
        <taxon>Fungi incertae sedis</taxon>
        <taxon>Mucoromycota</taxon>
        <taxon>Glomeromycotina</taxon>
        <taxon>Glomeromycetes</taxon>
        <taxon>Glomerales</taxon>
        <taxon>Glomeraceae</taxon>
        <taxon>Glomus</taxon>
    </lineage>
</organism>
<protein>
    <recommendedName>
        <fullName evidence="2">HMG box domain-containing protein</fullName>
    </recommendedName>
</protein>
<evidence type="ECO:0000259" key="2">
    <source>
        <dbReference type="Pfam" id="PF00505"/>
    </source>
</evidence>
<dbReference type="InterPro" id="IPR036910">
    <property type="entry name" value="HMG_box_dom_sf"/>
</dbReference>
<name>A0A397T411_9GLOM</name>